<evidence type="ECO:0008006" key="3">
    <source>
        <dbReference type="Google" id="ProtNLM"/>
    </source>
</evidence>
<feature type="region of interest" description="Disordered" evidence="1">
    <location>
        <begin position="14"/>
        <end position="34"/>
    </location>
</feature>
<protein>
    <recommendedName>
        <fullName evidence="3">Transglycosylase SLT domain-containing protein</fullName>
    </recommendedName>
</protein>
<gene>
    <name evidence="2" type="ORF">LCGC14_2099800</name>
</gene>
<proteinExistence type="predicted"/>
<dbReference type="SUPFAM" id="SSF53955">
    <property type="entry name" value="Lysozyme-like"/>
    <property type="match status" value="1"/>
</dbReference>
<dbReference type="AlphaFoldDB" id="A0A0F9GNE3"/>
<reference evidence="2" key="1">
    <citation type="journal article" date="2015" name="Nature">
        <title>Complex archaea that bridge the gap between prokaryotes and eukaryotes.</title>
        <authorList>
            <person name="Spang A."/>
            <person name="Saw J.H."/>
            <person name="Jorgensen S.L."/>
            <person name="Zaremba-Niedzwiedzka K."/>
            <person name="Martijn J."/>
            <person name="Lind A.E."/>
            <person name="van Eijk R."/>
            <person name="Schleper C."/>
            <person name="Guy L."/>
            <person name="Ettema T.J."/>
        </authorList>
    </citation>
    <scope>NUCLEOTIDE SEQUENCE</scope>
</reference>
<dbReference type="Gene3D" id="1.10.530.10">
    <property type="match status" value="1"/>
</dbReference>
<name>A0A0F9GNE3_9ZZZZ</name>
<evidence type="ECO:0000256" key="1">
    <source>
        <dbReference type="SAM" id="MobiDB-lite"/>
    </source>
</evidence>
<feature type="non-terminal residue" evidence="2">
    <location>
        <position position="1"/>
    </location>
</feature>
<comment type="caution">
    <text evidence="2">The sequence shown here is derived from an EMBL/GenBank/DDBJ whole genome shotgun (WGS) entry which is preliminary data.</text>
</comment>
<sequence>DTIAEAPIAVAVVSPTPTRPVPTPTPTPTATQEPPRHDYLFIQEDYHVFPTPHKYRDVPPEDMNPIEWVNPPALLDWQMDYILRWGTLIDIVIAEYDYPEEYRMLALGIIAQETQGDEKAPCNDFDTARGNCAVGVMAITSLSWTNTAQELMNPRVNISVGLWLFDIGMRRAVEDFNFRPGRDATRAALASFNCGWTSLLADNCFSFGGWMYSDKVTQYWIPLLQERIDELNPPLQTIYKGVLP</sequence>
<accession>A0A0F9GNE3</accession>
<organism evidence="2">
    <name type="scientific">marine sediment metagenome</name>
    <dbReference type="NCBI Taxonomy" id="412755"/>
    <lineage>
        <taxon>unclassified sequences</taxon>
        <taxon>metagenomes</taxon>
        <taxon>ecological metagenomes</taxon>
    </lineage>
</organism>
<dbReference type="EMBL" id="LAZR01025740">
    <property type="protein sequence ID" value="KKL70945.1"/>
    <property type="molecule type" value="Genomic_DNA"/>
</dbReference>
<dbReference type="InterPro" id="IPR023346">
    <property type="entry name" value="Lysozyme-like_dom_sf"/>
</dbReference>
<feature type="compositionally biased region" description="Pro residues" evidence="1">
    <location>
        <begin position="17"/>
        <end position="27"/>
    </location>
</feature>
<evidence type="ECO:0000313" key="2">
    <source>
        <dbReference type="EMBL" id="KKL70945.1"/>
    </source>
</evidence>